<sequence length="159" mass="17808">MASTPWLFFSDDWLADGHDHINPFLGVAFEGKVPAQYEQENGRFLSVAIGNHQEAGKLSSRLFPCLCPCRSTERGCGPNWTGDVLPSWARTNSSAAARWASRRYARTTSSKRRANPGRTKTQQHLGDWYPAELEGCRRQMHRGHRSGQSLLPQIGRAVL</sequence>
<accession>A0A377VFI6</accession>
<organism evidence="2 3">
    <name type="scientific">Klebsiella pneumoniae</name>
    <dbReference type="NCBI Taxonomy" id="573"/>
    <lineage>
        <taxon>Bacteria</taxon>
        <taxon>Pseudomonadati</taxon>
        <taxon>Pseudomonadota</taxon>
        <taxon>Gammaproteobacteria</taxon>
        <taxon>Enterobacterales</taxon>
        <taxon>Enterobacteriaceae</taxon>
        <taxon>Klebsiella/Raoultella group</taxon>
        <taxon>Klebsiella</taxon>
        <taxon>Klebsiella pneumoniae complex</taxon>
    </lineage>
</organism>
<reference evidence="2 3" key="1">
    <citation type="submission" date="2018-06" db="EMBL/GenBank/DDBJ databases">
        <authorList>
            <consortium name="Pathogen Informatics"/>
            <person name="Doyle S."/>
        </authorList>
    </citation>
    <scope>NUCLEOTIDE SEQUENCE [LARGE SCALE GENOMIC DNA]</scope>
    <source>
        <strain evidence="2 3">NCTC13443</strain>
    </source>
</reference>
<proteinExistence type="predicted"/>
<feature type="region of interest" description="Disordered" evidence="1">
    <location>
        <begin position="140"/>
        <end position="159"/>
    </location>
</feature>
<feature type="compositionally biased region" description="Basic residues" evidence="1">
    <location>
        <begin position="100"/>
        <end position="115"/>
    </location>
</feature>
<evidence type="ECO:0000256" key="1">
    <source>
        <dbReference type="SAM" id="MobiDB-lite"/>
    </source>
</evidence>
<feature type="region of interest" description="Disordered" evidence="1">
    <location>
        <begin position="100"/>
        <end position="125"/>
    </location>
</feature>
<dbReference type="AlphaFoldDB" id="A0A377VFI6"/>
<evidence type="ECO:0000313" key="3">
    <source>
        <dbReference type="Proteomes" id="UP000255518"/>
    </source>
</evidence>
<protein>
    <submittedName>
        <fullName evidence="2">Uncharacterized protein</fullName>
    </submittedName>
</protein>
<gene>
    <name evidence="2" type="ORF">NCTC13443_06997</name>
</gene>
<evidence type="ECO:0000313" key="2">
    <source>
        <dbReference type="EMBL" id="STT07028.1"/>
    </source>
</evidence>
<name>A0A377VFI6_KLEPN</name>
<dbReference type="EMBL" id="UGKT01000001">
    <property type="protein sequence ID" value="STT07028.1"/>
    <property type="molecule type" value="Genomic_DNA"/>
</dbReference>
<dbReference type="Proteomes" id="UP000255518">
    <property type="component" value="Unassembled WGS sequence"/>
</dbReference>